<gene>
    <name evidence="1" type="ordered locus">TVNIR_0333</name>
</gene>
<dbReference type="HOGENOM" id="CLU_2829933_0_0_6"/>
<protein>
    <submittedName>
        <fullName evidence="1">Uncharacterized protein</fullName>
    </submittedName>
</protein>
<accession>L0DUL4</accession>
<dbReference type="RefSeq" id="WP_015257196.1">
    <property type="nucleotide sequence ID" value="NC_019902.2"/>
</dbReference>
<dbReference type="PATRIC" id="fig|1255043.3.peg.333"/>
<organism evidence="1 2">
    <name type="scientific">Thioalkalivibrio nitratireducens (strain DSM 14787 / UNIQEM 213 / ALEN2)</name>
    <dbReference type="NCBI Taxonomy" id="1255043"/>
    <lineage>
        <taxon>Bacteria</taxon>
        <taxon>Pseudomonadati</taxon>
        <taxon>Pseudomonadota</taxon>
        <taxon>Gammaproteobacteria</taxon>
        <taxon>Chromatiales</taxon>
        <taxon>Ectothiorhodospiraceae</taxon>
        <taxon>Thioalkalivibrio</taxon>
    </lineage>
</organism>
<dbReference type="AlphaFoldDB" id="L0DUL4"/>
<reference evidence="1" key="1">
    <citation type="submission" date="2015-12" db="EMBL/GenBank/DDBJ databases">
        <authorList>
            <person name="Tikhonova T.V."/>
            <person name="Pavlov A.R."/>
            <person name="Beletsky A.V."/>
            <person name="Mardanov A.V."/>
            <person name="Sorokin D.Y."/>
            <person name="Ravin N.V."/>
            <person name="Popov V.O."/>
        </authorList>
    </citation>
    <scope>NUCLEOTIDE SEQUENCE</scope>
    <source>
        <strain evidence="1">DSM 14787</strain>
    </source>
</reference>
<sequence length="66" mass="7283">MRIIAVITEALGVRAILPRIAQARGRPEWYEGATVNAIDAEACPAGDPCTQPAPEYEYGYDQTVFW</sequence>
<proteinExistence type="predicted"/>
<dbReference type="Proteomes" id="UP000010809">
    <property type="component" value="Chromosome"/>
</dbReference>
<keyword evidence="2" id="KW-1185">Reference proteome</keyword>
<evidence type="ECO:0000313" key="2">
    <source>
        <dbReference type="Proteomes" id="UP000010809"/>
    </source>
</evidence>
<name>L0DUL4_THIND</name>
<dbReference type="KEGG" id="tni:TVNIR_0333"/>
<dbReference type="EMBL" id="CP003989">
    <property type="protein sequence ID" value="AGA32041.1"/>
    <property type="molecule type" value="Genomic_DNA"/>
</dbReference>
<evidence type="ECO:0000313" key="1">
    <source>
        <dbReference type="EMBL" id="AGA32041.1"/>
    </source>
</evidence>